<dbReference type="Proteomes" id="UP001500752">
    <property type="component" value="Unassembled WGS sequence"/>
</dbReference>
<keyword evidence="7 8" id="KW-0472">Membrane</keyword>
<dbReference type="Pfam" id="PF01544">
    <property type="entry name" value="CorA"/>
    <property type="match status" value="1"/>
</dbReference>
<reference evidence="10" key="1">
    <citation type="journal article" date="2019" name="Int. J. Syst. Evol. Microbiol.">
        <title>The Global Catalogue of Microorganisms (GCM) 10K type strain sequencing project: providing services to taxonomists for standard genome sequencing and annotation.</title>
        <authorList>
            <consortium name="The Broad Institute Genomics Platform"/>
            <consortium name="The Broad Institute Genome Sequencing Center for Infectious Disease"/>
            <person name="Wu L."/>
            <person name="Ma J."/>
        </authorList>
    </citation>
    <scope>NUCLEOTIDE SEQUENCE [LARGE SCALE GENOMIC DNA]</scope>
    <source>
        <strain evidence="10">JCM 30742</strain>
    </source>
</reference>
<dbReference type="PANTHER" id="PTHR46494">
    <property type="entry name" value="CORA FAMILY METAL ION TRANSPORTER (EUROFUNG)"/>
    <property type="match status" value="1"/>
</dbReference>
<organism evidence="9 10">
    <name type="scientific">Arthrobacter ginkgonis</name>
    <dbReference type="NCBI Taxonomy" id="1630594"/>
    <lineage>
        <taxon>Bacteria</taxon>
        <taxon>Bacillati</taxon>
        <taxon>Actinomycetota</taxon>
        <taxon>Actinomycetes</taxon>
        <taxon>Micrococcales</taxon>
        <taxon>Micrococcaceae</taxon>
        <taxon>Arthrobacter</taxon>
    </lineage>
</organism>
<evidence type="ECO:0000256" key="1">
    <source>
        <dbReference type="ARBA" id="ARBA00004651"/>
    </source>
</evidence>
<dbReference type="EMBL" id="BAABEO010000006">
    <property type="protein sequence ID" value="GAA3668588.1"/>
    <property type="molecule type" value="Genomic_DNA"/>
</dbReference>
<accession>A0ABP7BVC4</accession>
<keyword evidence="3" id="KW-0813">Transport</keyword>
<dbReference type="InterPro" id="IPR045863">
    <property type="entry name" value="CorA_TM1_TM2"/>
</dbReference>
<evidence type="ECO:0000256" key="6">
    <source>
        <dbReference type="ARBA" id="ARBA00022989"/>
    </source>
</evidence>
<evidence type="ECO:0000256" key="4">
    <source>
        <dbReference type="ARBA" id="ARBA00022475"/>
    </source>
</evidence>
<sequence>MPIVDNGIYVEGRRRATPSSLAETFEDMVACHGMAWMGLYRPTAEELEAVAEELGLHQLAIEDTLSGHQRPKLDHYGTHSFLVLRPARYVDETEKVEFGELHIYAGVDFAVTIRQAESAQLSSVRRTMEAQPQLLALGPPAVMYAVLDHVVDEYRPVIEGLANDIEEIEDGLFTGDTSVSRRIYELSREVIEFQRAVAPLVGIVGELRRELTGSERSPGSAGGPQTGPETDQAVLELDSRFADVQDHVIRVAERLTSFREVLTNALSLNATLVSQQAAQAGVEQNEQMKKISAWAAILFAPSLVGSIYGMNFAFMPELAWRFGYPLALALMVGLSLGLYLVFKRNRWL</sequence>
<dbReference type="InterPro" id="IPR045861">
    <property type="entry name" value="CorA_cytoplasmic_dom"/>
</dbReference>
<dbReference type="CDD" id="cd12830">
    <property type="entry name" value="MtCorA-like"/>
    <property type="match status" value="1"/>
</dbReference>
<comment type="similarity">
    <text evidence="2">Belongs to the CorA metal ion transporter (MIT) (TC 1.A.35) family.</text>
</comment>
<evidence type="ECO:0000256" key="8">
    <source>
        <dbReference type="SAM" id="Phobius"/>
    </source>
</evidence>
<feature type="transmembrane region" description="Helical" evidence="8">
    <location>
        <begin position="322"/>
        <end position="342"/>
    </location>
</feature>
<keyword evidence="5 8" id="KW-0812">Transmembrane</keyword>
<dbReference type="SUPFAM" id="SSF143865">
    <property type="entry name" value="CorA soluble domain-like"/>
    <property type="match status" value="1"/>
</dbReference>
<protein>
    <submittedName>
        <fullName evidence="9">Magnesium/cobalt transporter CorA</fullName>
    </submittedName>
</protein>
<dbReference type="Gene3D" id="1.20.58.340">
    <property type="entry name" value="Magnesium transport protein CorA, transmembrane region"/>
    <property type="match status" value="2"/>
</dbReference>
<dbReference type="Gene3D" id="3.30.460.20">
    <property type="entry name" value="CorA soluble domain-like"/>
    <property type="match status" value="1"/>
</dbReference>
<feature type="transmembrane region" description="Helical" evidence="8">
    <location>
        <begin position="291"/>
        <end position="310"/>
    </location>
</feature>
<evidence type="ECO:0000256" key="7">
    <source>
        <dbReference type="ARBA" id="ARBA00023136"/>
    </source>
</evidence>
<name>A0ABP7BVC4_9MICC</name>
<proteinExistence type="inferred from homology"/>
<dbReference type="PANTHER" id="PTHR46494:SF1">
    <property type="entry name" value="CORA FAMILY METAL ION TRANSPORTER (EUROFUNG)"/>
    <property type="match status" value="1"/>
</dbReference>
<dbReference type="SUPFAM" id="SSF144083">
    <property type="entry name" value="Magnesium transport protein CorA, transmembrane region"/>
    <property type="match status" value="1"/>
</dbReference>
<gene>
    <name evidence="9" type="primary">corA</name>
    <name evidence="9" type="ORF">GCM10023081_03850</name>
</gene>
<evidence type="ECO:0000256" key="5">
    <source>
        <dbReference type="ARBA" id="ARBA00022692"/>
    </source>
</evidence>
<evidence type="ECO:0000313" key="9">
    <source>
        <dbReference type="EMBL" id="GAA3668588.1"/>
    </source>
</evidence>
<comment type="caution">
    <text evidence="9">The sequence shown here is derived from an EMBL/GenBank/DDBJ whole genome shotgun (WGS) entry which is preliminary data.</text>
</comment>
<evidence type="ECO:0000313" key="10">
    <source>
        <dbReference type="Proteomes" id="UP001500752"/>
    </source>
</evidence>
<keyword evidence="10" id="KW-1185">Reference proteome</keyword>
<dbReference type="RefSeq" id="WP_345148052.1">
    <property type="nucleotide sequence ID" value="NZ_BAABEO010000006.1"/>
</dbReference>
<evidence type="ECO:0000256" key="2">
    <source>
        <dbReference type="ARBA" id="ARBA00009765"/>
    </source>
</evidence>
<keyword evidence="4" id="KW-1003">Cell membrane</keyword>
<dbReference type="InterPro" id="IPR002523">
    <property type="entry name" value="MgTranspt_CorA/ZnTranspt_ZntB"/>
</dbReference>
<evidence type="ECO:0000256" key="3">
    <source>
        <dbReference type="ARBA" id="ARBA00022448"/>
    </source>
</evidence>
<keyword evidence="6 8" id="KW-1133">Transmembrane helix</keyword>
<comment type="subcellular location">
    <subcellularLocation>
        <location evidence="1">Cell membrane</location>
        <topology evidence="1">Multi-pass membrane protein</topology>
    </subcellularLocation>
</comment>